<reference evidence="3" key="1">
    <citation type="journal article" date="2021" name="PeerJ">
        <title>Extensive microbial diversity within the chicken gut microbiome revealed by metagenomics and culture.</title>
        <authorList>
            <person name="Gilroy R."/>
            <person name="Ravi A."/>
            <person name="Getino M."/>
            <person name="Pursley I."/>
            <person name="Horton D.L."/>
            <person name="Alikhan N.F."/>
            <person name="Baker D."/>
            <person name="Gharbi K."/>
            <person name="Hall N."/>
            <person name="Watson M."/>
            <person name="Adriaenssens E.M."/>
            <person name="Foster-Nyarko E."/>
            <person name="Jarju S."/>
            <person name="Secka A."/>
            <person name="Antonio M."/>
            <person name="Oren A."/>
            <person name="Chaudhuri R.R."/>
            <person name="La Ragione R."/>
            <person name="Hildebrand F."/>
            <person name="Pallen M.J."/>
        </authorList>
    </citation>
    <scope>NUCLEOTIDE SEQUENCE</scope>
    <source>
        <strain evidence="3">5032</strain>
    </source>
</reference>
<protein>
    <submittedName>
        <fullName evidence="3">MerR family transcriptional regulator</fullName>
    </submittedName>
</protein>
<dbReference type="SMART" id="SM00422">
    <property type="entry name" value="HTH_MERR"/>
    <property type="match status" value="1"/>
</dbReference>
<keyword evidence="1" id="KW-0238">DNA-binding</keyword>
<dbReference type="EMBL" id="DWZD01000046">
    <property type="protein sequence ID" value="HJA79553.1"/>
    <property type="molecule type" value="Genomic_DNA"/>
</dbReference>
<dbReference type="CDD" id="cd04765">
    <property type="entry name" value="HTH_MlrA-like_sg2"/>
    <property type="match status" value="1"/>
</dbReference>
<dbReference type="InterPro" id="IPR009061">
    <property type="entry name" value="DNA-bd_dom_put_sf"/>
</dbReference>
<dbReference type="GO" id="GO:0003700">
    <property type="term" value="F:DNA-binding transcription factor activity"/>
    <property type="evidence" value="ECO:0007669"/>
    <property type="project" value="InterPro"/>
</dbReference>
<evidence type="ECO:0000313" key="4">
    <source>
        <dbReference type="Proteomes" id="UP000823821"/>
    </source>
</evidence>
<dbReference type="Proteomes" id="UP000823821">
    <property type="component" value="Unassembled WGS sequence"/>
</dbReference>
<dbReference type="InterPro" id="IPR047057">
    <property type="entry name" value="MerR_fam"/>
</dbReference>
<dbReference type="Pfam" id="PF13411">
    <property type="entry name" value="MerR_1"/>
    <property type="match status" value="1"/>
</dbReference>
<organism evidence="3 4">
    <name type="scientific">Candidatus Desulfovibrio intestinavium</name>
    <dbReference type="NCBI Taxonomy" id="2838534"/>
    <lineage>
        <taxon>Bacteria</taxon>
        <taxon>Pseudomonadati</taxon>
        <taxon>Thermodesulfobacteriota</taxon>
        <taxon>Desulfovibrionia</taxon>
        <taxon>Desulfovibrionales</taxon>
        <taxon>Desulfovibrionaceae</taxon>
        <taxon>Desulfovibrio</taxon>
    </lineage>
</organism>
<comment type="caution">
    <text evidence="3">The sequence shown here is derived from an EMBL/GenBank/DDBJ whole genome shotgun (WGS) entry which is preliminary data.</text>
</comment>
<feature type="domain" description="HTH merR-type" evidence="2">
    <location>
        <begin position="5"/>
        <end position="75"/>
    </location>
</feature>
<sequence length="114" mass="13024">MSAPTYRIGEAAELLQLETHVLRFWQSKFPQLAPSRTEKGQRRYTEEDVALLRRIKQLLHEQGMTIEGARRVLEGGAKTIEPAACQKDATSDPAFLRHVRDELLAIRDILARQD</sequence>
<dbReference type="PROSITE" id="PS50937">
    <property type="entry name" value="HTH_MERR_2"/>
    <property type="match status" value="1"/>
</dbReference>
<proteinExistence type="predicted"/>
<dbReference type="PANTHER" id="PTHR30204">
    <property type="entry name" value="REDOX-CYCLING DRUG-SENSING TRANSCRIPTIONAL ACTIVATOR SOXR"/>
    <property type="match status" value="1"/>
</dbReference>
<dbReference type="GO" id="GO:0003677">
    <property type="term" value="F:DNA binding"/>
    <property type="evidence" value="ECO:0007669"/>
    <property type="project" value="UniProtKB-KW"/>
</dbReference>
<dbReference type="PANTHER" id="PTHR30204:SF15">
    <property type="entry name" value="BLL5018 PROTEIN"/>
    <property type="match status" value="1"/>
</dbReference>
<gene>
    <name evidence="3" type="ORF">H9784_08335</name>
</gene>
<dbReference type="SUPFAM" id="SSF46955">
    <property type="entry name" value="Putative DNA-binding domain"/>
    <property type="match status" value="1"/>
</dbReference>
<evidence type="ECO:0000256" key="1">
    <source>
        <dbReference type="ARBA" id="ARBA00023125"/>
    </source>
</evidence>
<reference evidence="3" key="2">
    <citation type="submission" date="2021-04" db="EMBL/GenBank/DDBJ databases">
        <authorList>
            <person name="Gilroy R."/>
        </authorList>
    </citation>
    <scope>NUCLEOTIDE SEQUENCE</scope>
    <source>
        <strain evidence="3">5032</strain>
    </source>
</reference>
<dbReference type="AlphaFoldDB" id="A0A9D2HPR9"/>
<accession>A0A9D2HPR9</accession>
<evidence type="ECO:0000259" key="2">
    <source>
        <dbReference type="PROSITE" id="PS50937"/>
    </source>
</evidence>
<evidence type="ECO:0000313" key="3">
    <source>
        <dbReference type="EMBL" id="HJA79553.1"/>
    </source>
</evidence>
<dbReference type="Gene3D" id="1.10.1660.10">
    <property type="match status" value="1"/>
</dbReference>
<dbReference type="InterPro" id="IPR000551">
    <property type="entry name" value="MerR-type_HTH_dom"/>
</dbReference>
<name>A0A9D2HPR9_9BACT</name>